<dbReference type="GO" id="GO:0008483">
    <property type="term" value="F:transaminase activity"/>
    <property type="evidence" value="ECO:0007669"/>
    <property type="project" value="UniProtKB-KW"/>
</dbReference>
<proteinExistence type="predicted"/>
<dbReference type="Proteomes" id="UP001178277">
    <property type="component" value="Unassembled WGS sequence"/>
</dbReference>
<evidence type="ECO:0000259" key="1">
    <source>
        <dbReference type="Pfam" id="PF00155"/>
    </source>
</evidence>
<comment type="caution">
    <text evidence="2">The sequence shown here is derived from an EMBL/GenBank/DDBJ whole genome shotgun (WGS) entry which is preliminary data.</text>
</comment>
<dbReference type="EMBL" id="JAUUTP010000015">
    <property type="protein sequence ID" value="MDP1419682.1"/>
    <property type="molecule type" value="Genomic_DNA"/>
</dbReference>
<organism evidence="2 3">
    <name type="scientific">Peribacillus simplex</name>
    <dbReference type="NCBI Taxonomy" id="1478"/>
    <lineage>
        <taxon>Bacteria</taxon>
        <taxon>Bacillati</taxon>
        <taxon>Bacillota</taxon>
        <taxon>Bacilli</taxon>
        <taxon>Bacillales</taxon>
        <taxon>Bacillaceae</taxon>
        <taxon>Peribacillus</taxon>
    </lineage>
</organism>
<protein>
    <submittedName>
        <fullName evidence="2">Aminotransferase class V-fold PLP-dependent enzyme</fullName>
    </submittedName>
</protein>
<dbReference type="SUPFAM" id="SSF53383">
    <property type="entry name" value="PLP-dependent transferases"/>
    <property type="match status" value="1"/>
</dbReference>
<name>A0AA90P8H0_9BACI</name>
<dbReference type="AlphaFoldDB" id="A0AA90P8H0"/>
<keyword evidence="2" id="KW-0808">Transferase</keyword>
<gene>
    <name evidence="2" type="ORF">Q8G35_14980</name>
</gene>
<dbReference type="InterPro" id="IPR015421">
    <property type="entry name" value="PyrdxlP-dep_Trfase_major"/>
</dbReference>
<accession>A0AA90P8H0</accession>
<dbReference type="Gene3D" id="3.40.640.10">
    <property type="entry name" value="Type I PLP-dependent aspartate aminotransferase-like (Major domain)"/>
    <property type="match status" value="1"/>
</dbReference>
<dbReference type="PANTHER" id="PTHR46577">
    <property type="entry name" value="HTH-TYPE TRANSCRIPTIONAL REGULATORY PROTEIN GABR"/>
    <property type="match status" value="1"/>
</dbReference>
<keyword evidence="2" id="KW-0032">Aminotransferase</keyword>
<dbReference type="Pfam" id="PF00155">
    <property type="entry name" value="Aminotran_1_2"/>
    <property type="match status" value="1"/>
</dbReference>
<sequence>MEDVLKIRVINTSPDCILVTSGATHGLQLIALGLLEEGSTVFLNTPSYLYSRHASQSAGIHLRGVSMDEKGMIPFEICNIRNYQNRAAIYSIPSFHNPTGIVMPSFRRNSILEM</sequence>
<evidence type="ECO:0000313" key="3">
    <source>
        <dbReference type="Proteomes" id="UP001178277"/>
    </source>
</evidence>
<reference evidence="2" key="1">
    <citation type="submission" date="2023-07" db="EMBL/GenBank/DDBJ databases">
        <title>Murine gut Bacillus species.</title>
        <authorList>
            <person name="Gutman E."/>
            <person name="Hashuel R."/>
            <person name="Litvak Y."/>
        </authorList>
    </citation>
    <scope>NUCLEOTIDE SEQUENCE</scope>
    <source>
        <strain evidence="2">RU283</strain>
    </source>
</reference>
<dbReference type="InterPro" id="IPR015424">
    <property type="entry name" value="PyrdxlP-dep_Trfase"/>
</dbReference>
<dbReference type="GO" id="GO:0030170">
    <property type="term" value="F:pyridoxal phosphate binding"/>
    <property type="evidence" value="ECO:0007669"/>
    <property type="project" value="InterPro"/>
</dbReference>
<dbReference type="InterPro" id="IPR004839">
    <property type="entry name" value="Aminotransferase_I/II_large"/>
</dbReference>
<feature type="domain" description="Aminotransferase class I/classII large" evidence="1">
    <location>
        <begin position="11"/>
        <end position="104"/>
    </location>
</feature>
<dbReference type="InterPro" id="IPR051446">
    <property type="entry name" value="HTH_trans_reg/aminotransferase"/>
</dbReference>
<dbReference type="PANTHER" id="PTHR46577:SF1">
    <property type="entry name" value="HTH-TYPE TRANSCRIPTIONAL REGULATORY PROTEIN GABR"/>
    <property type="match status" value="1"/>
</dbReference>
<evidence type="ECO:0000313" key="2">
    <source>
        <dbReference type="EMBL" id="MDP1419682.1"/>
    </source>
</evidence>